<feature type="transmembrane region" description="Helical" evidence="5">
    <location>
        <begin position="32"/>
        <end position="51"/>
    </location>
</feature>
<evidence type="ECO:0000256" key="1">
    <source>
        <dbReference type="ARBA" id="ARBA00004141"/>
    </source>
</evidence>
<feature type="transmembrane region" description="Helical" evidence="5">
    <location>
        <begin position="471"/>
        <end position="496"/>
    </location>
</feature>
<reference evidence="7 8" key="1">
    <citation type="submission" date="2019-12" db="EMBL/GenBank/DDBJ databases">
        <authorList>
            <person name="Yang R."/>
        </authorList>
    </citation>
    <scope>NUCLEOTIDE SEQUENCE [LARGE SCALE GENOMIC DNA]</scope>
    <source>
        <strain evidence="7 8">DONG20-135</strain>
    </source>
</reference>
<name>A0A6N8UAJ1_9FIRM</name>
<feature type="transmembrane region" description="Helical" evidence="5">
    <location>
        <begin position="156"/>
        <end position="173"/>
    </location>
</feature>
<sequence>MIHESNKCREEICNLKKKIADIKISIQNKFQFSTLSFLFIILYVNIFQLIFGKENSIVGVIFTIMMSASMVRDLTGAMLRHFFIQTVVLVWMAISAYLVTTLPAVLSVFINFLTLAVILYAYTYEYAQHIYFPYILSYLFLIFLGPIKLVQLPTRLLAMLAGAVSILLYQWIMGRNRIIETARDILSKMIDEIQNQIIKQLLNGTVNDVDAVNDNLHKELSQLIAAVYDRRKKALCISEASFSMIDVGRGLESLSLSIQEYIKENPENELEILQKLNLQLQDFQRYIHQETVELPETEDLQWQGASAILKHQLLYISNRLKRMSDPKHKIHYRKTAMTLRTQLQIALNYSPVRIVYALRTACLLALAVQAVQALHLTYGKWLLFTLASLSLPYADDIPAKIKKRLCATLIGGFISLLIYAAIPSIMGRTVAMMLSGYLSFYFTDYRDTFICSTIGALGGTVLLNVYGVVSVGYFVLIRLGYILMGIMIAFIVNCIISPYTRKQATYQLWKKYHQVVEQLKYSCTRSQVDAQLYYSLVIQAFMLETKLKENTTKADWARSQEFLRECQYTIRHAHRRFIKGNHNFLNYEIS</sequence>
<evidence type="ECO:0000313" key="8">
    <source>
        <dbReference type="Proteomes" id="UP000434036"/>
    </source>
</evidence>
<dbReference type="Proteomes" id="UP000434036">
    <property type="component" value="Unassembled WGS sequence"/>
</dbReference>
<evidence type="ECO:0000256" key="2">
    <source>
        <dbReference type="ARBA" id="ARBA00022692"/>
    </source>
</evidence>
<comment type="subcellular location">
    <subcellularLocation>
        <location evidence="1">Membrane</location>
        <topology evidence="1">Multi-pass membrane protein</topology>
    </subcellularLocation>
</comment>
<keyword evidence="2 5" id="KW-0812">Transmembrane</keyword>
<proteinExistence type="predicted"/>
<feature type="transmembrane region" description="Helical" evidence="5">
    <location>
        <begin position="105"/>
        <end position="124"/>
    </location>
</feature>
<evidence type="ECO:0000256" key="3">
    <source>
        <dbReference type="ARBA" id="ARBA00022989"/>
    </source>
</evidence>
<reference evidence="7 8" key="2">
    <citation type="submission" date="2020-01" db="EMBL/GenBank/DDBJ databases">
        <title>Clostridiaceae sp. nov. isolated from the gut of human by culturomics.</title>
        <authorList>
            <person name="Chang Y."/>
        </authorList>
    </citation>
    <scope>NUCLEOTIDE SEQUENCE [LARGE SCALE GENOMIC DNA]</scope>
    <source>
        <strain evidence="7 8">DONG20-135</strain>
    </source>
</reference>
<evidence type="ECO:0000313" key="7">
    <source>
        <dbReference type="EMBL" id="MXQ73753.1"/>
    </source>
</evidence>
<dbReference type="Pfam" id="PF13515">
    <property type="entry name" value="FUSC_2"/>
    <property type="match status" value="1"/>
</dbReference>
<gene>
    <name evidence="7" type="ORF">GSF08_07355</name>
</gene>
<feature type="domain" description="Integral membrane bound transporter" evidence="6">
    <location>
        <begin position="367"/>
        <end position="492"/>
    </location>
</feature>
<feature type="transmembrane region" description="Helical" evidence="5">
    <location>
        <begin position="57"/>
        <end position="75"/>
    </location>
</feature>
<organism evidence="7 8">
    <name type="scientific">Copranaerobaculum intestinale</name>
    <dbReference type="NCBI Taxonomy" id="2692629"/>
    <lineage>
        <taxon>Bacteria</taxon>
        <taxon>Bacillati</taxon>
        <taxon>Bacillota</taxon>
        <taxon>Erysipelotrichia</taxon>
        <taxon>Erysipelotrichales</taxon>
        <taxon>Erysipelotrichaceae</taxon>
        <taxon>Copranaerobaculum</taxon>
    </lineage>
</organism>
<keyword evidence="3 5" id="KW-1133">Transmembrane helix</keyword>
<feature type="transmembrane region" description="Helical" evidence="5">
    <location>
        <begin position="82"/>
        <end position="99"/>
    </location>
</feature>
<accession>A0A6N8UAJ1</accession>
<evidence type="ECO:0000256" key="5">
    <source>
        <dbReference type="SAM" id="Phobius"/>
    </source>
</evidence>
<keyword evidence="4 5" id="KW-0472">Membrane</keyword>
<dbReference type="EMBL" id="WUUQ01000002">
    <property type="protein sequence ID" value="MXQ73753.1"/>
    <property type="molecule type" value="Genomic_DNA"/>
</dbReference>
<evidence type="ECO:0000256" key="4">
    <source>
        <dbReference type="ARBA" id="ARBA00023136"/>
    </source>
</evidence>
<feature type="transmembrane region" description="Helical" evidence="5">
    <location>
        <begin position="131"/>
        <end position="150"/>
    </location>
</feature>
<feature type="transmembrane region" description="Helical" evidence="5">
    <location>
        <begin position="406"/>
        <end position="426"/>
    </location>
</feature>
<evidence type="ECO:0000259" key="6">
    <source>
        <dbReference type="Pfam" id="PF13515"/>
    </source>
</evidence>
<protein>
    <submittedName>
        <fullName evidence="7">FUSC family protein</fullName>
    </submittedName>
</protein>
<dbReference type="AlphaFoldDB" id="A0A6N8UAJ1"/>
<keyword evidence="8" id="KW-1185">Reference proteome</keyword>
<comment type="caution">
    <text evidence="7">The sequence shown here is derived from an EMBL/GenBank/DDBJ whole genome shotgun (WGS) entry which is preliminary data.</text>
</comment>
<dbReference type="InterPro" id="IPR049453">
    <property type="entry name" value="Memb_transporter_dom"/>
</dbReference>
<dbReference type="GO" id="GO:0016020">
    <property type="term" value="C:membrane"/>
    <property type="evidence" value="ECO:0007669"/>
    <property type="project" value="UniProtKB-SubCell"/>
</dbReference>